<dbReference type="Gene3D" id="6.10.250.3410">
    <property type="entry name" value="DBF zinc finger"/>
    <property type="match status" value="1"/>
</dbReference>
<dbReference type="GO" id="GO:0010571">
    <property type="term" value="P:positive regulation of nuclear cell cycle DNA replication"/>
    <property type="evidence" value="ECO:0007669"/>
    <property type="project" value="TreeGrafter"/>
</dbReference>
<proteinExistence type="predicted"/>
<feature type="compositionally biased region" description="Polar residues" evidence="5">
    <location>
        <begin position="402"/>
        <end position="419"/>
    </location>
</feature>
<dbReference type="GO" id="GO:0031431">
    <property type="term" value="C:Dbf4-dependent protein kinase complex"/>
    <property type="evidence" value="ECO:0007669"/>
    <property type="project" value="TreeGrafter"/>
</dbReference>
<dbReference type="SMART" id="SM00586">
    <property type="entry name" value="ZnF_DBF"/>
    <property type="match status" value="1"/>
</dbReference>
<dbReference type="InterPro" id="IPR051590">
    <property type="entry name" value="Replication_Regulatory_Kinase"/>
</dbReference>
<feature type="compositionally biased region" description="Basic and acidic residues" evidence="5">
    <location>
        <begin position="420"/>
        <end position="439"/>
    </location>
</feature>
<feature type="compositionally biased region" description="Basic and acidic residues" evidence="5">
    <location>
        <begin position="448"/>
        <end position="523"/>
    </location>
</feature>
<evidence type="ECO:0000256" key="1">
    <source>
        <dbReference type="ARBA" id="ARBA00022723"/>
    </source>
</evidence>
<dbReference type="GO" id="GO:0043539">
    <property type="term" value="F:protein serine/threonine kinase activator activity"/>
    <property type="evidence" value="ECO:0007669"/>
    <property type="project" value="TreeGrafter"/>
</dbReference>
<feature type="compositionally biased region" description="Basic and acidic residues" evidence="5">
    <location>
        <begin position="336"/>
        <end position="353"/>
    </location>
</feature>
<feature type="region of interest" description="Disordered" evidence="5">
    <location>
        <begin position="238"/>
        <end position="356"/>
    </location>
</feature>
<evidence type="ECO:0000256" key="4">
    <source>
        <dbReference type="PROSITE-ProRule" id="PRU00600"/>
    </source>
</evidence>
<dbReference type="InterPro" id="IPR038545">
    <property type="entry name" value="Znf_DBF_sf"/>
</dbReference>
<dbReference type="InterPro" id="IPR006572">
    <property type="entry name" value="Znf_DBF"/>
</dbReference>
<evidence type="ECO:0000259" key="6">
    <source>
        <dbReference type="PROSITE" id="PS51265"/>
    </source>
</evidence>
<comment type="caution">
    <text evidence="7">The sequence shown here is derived from an EMBL/GenBank/DDBJ whole genome shotgun (WGS) entry which is preliminary data.</text>
</comment>
<dbReference type="GO" id="GO:0008270">
    <property type="term" value="F:zinc ion binding"/>
    <property type="evidence" value="ECO:0007669"/>
    <property type="project" value="UniProtKB-KW"/>
</dbReference>
<feature type="region of interest" description="Disordered" evidence="5">
    <location>
        <begin position="402"/>
        <end position="523"/>
    </location>
</feature>
<keyword evidence="2 4" id="KW-0863">Zinc-finger</keyword>
<dbReference type="PROSITE" id="PS51265">
    <property type="entry name" value="ZF_DBF4"/>
    <property type="match status" value="1"/>
</dbReference>
<sequence length="587" mass="66758">MNFTSNISSNKVANKVDSSQASRSAARDADLRRRLLQKQHQVAQQQQQQPQEITPPPQANTSKKISPLEIQKKKKQFQKFRFFLYKLDLDLETKLARKIFLLGATRETFFSAKCTHVITNSKLLPNSQTNNTSASPEQSNAANKTLEDLTIQNARKWGLQIWSGEGALKIVNILMESSTATAKAHERASRDDKKPHFVEFTGHYVLIEDATQVHCPVLVKEYTKELITDKPALIPWPTLRKKRSKAQTDAKATAEDQQNDQGSKEKERLGTKAAAQSPAEENDKAANQKKVKNAERTRGAQETKQAENTKDQASSPESPNQEKTKKSIVSGQQHRLLNERRNPDKSDVRDYENKQNQITGEIKAQAIKKQRCNDEIKYSNKLVVDELKTDRLNREYAVISTLAGSSTVQTDVGKSTQSDSNKDEAKTEDSKQPSKEQVKAKGLVQIDLYKRESKVDESKSTGLQEKVEDADGPKQTDVNKEQIKMDESKQADSIKKEDKDNDSKHPDSNKEERKTDEKKTELEKLRLEQKQRAAKRKRNADLQFCENCNEKFTVLADHIKSSKHAAFVKNSENFYELDQLLKRLKRR</sequence>
<evidence type="ECO:0000256" key="2">
    <source>
        <dbReference type="ARBA" id="ARBA00022771"/>
    </source>
</evidence>
<feature type="region of interest" description="Disordered" evidence="5">
    <location>
        <begin position="1"/>
        <end position="67"/>
    </location>
</feature>
<dbReference type="GO" id="GO:1901987">
    <property type="term" value="P:regulation of cell cycle phase transition"/>
    <property type="evidence" value="ECO:0007669"/>
    <property type="project" value="TreeGrafter"/>
</dbReference>
<feature type="compositionally biased region" description="Polar residues" evidence="5">
    <location>
        <begin position="1"/>
        <end position="12"/>
    </location>
</feature>
<keyword evidence="8" id="KW-1185">Reference proteome</keyword>
<accession>A0A9P6X0H5</accession>
<evidence type="ECO:0000313" key="7">
    <source>
        <dbReference type="EMBL" id="KAG1302666.1"/>
    </source>
</evidence>
<feature type="compositionally biased region" description="Low complexity" evidence="5">
    <location>
        <begin position="38"/>
        <end position="52"/>
    </location>
</feature>
<dbReference type="PANTHER" id="PTHR15375">
    <property type="entry name" value="ACTIVATOR OF S-PHASE KINASE-RELATED"/>
    <property type="match status" value="1"/>
</dbReference>
<dbReference type="SUPFAM" id="SSF52113">
    <property type="entry name" value="BRCT domain"/>
    <property type="match status" value="1"/>
</dbReference>
<dbReference type="OrthoDB" id="21380at2759"/>
<dbReference type="PANTHER" id="PTHR15375:SF26">
    <property type="entry name" value="PROTEIN CHIFFON"/>
    <property type="match status" value="1"/>
</dbReference>
<evidence type="ECO:0000256" key="3">
    <source>
        <dbReference type="ARBA" id="ARBA00022833"/>
    </source>
</evidence>
<dbReference type="CDD" id="cd00027">
    <property type="entry name" value="BRCT"/>
    <property type="match status" value="1"/>
</dbReference>
<feature type="compositionally biased region" description="Polar residues" evidence="5">
    <location>
        <begin position="326"/>
        <end position="335"/>
    </location>
</feature>
<dbReference type="Gene3D" id="3.40.50.10190">
    <property type="entry name" value="BRCT domain"/>
    <property type="match status" value="1"/>
</dbReference>
<reference evidence="7" key="1">
    <citation type="journal article" date="2020" name="Microb. Genom.">
        <title>Genetic diversity of clinical and environmental Mucorales isolates obtained from an investigation of mucormycosis cases among solid organ transplant recipients.</title>
        <authorList>
            <person name="Nguyen M.H."/>
            <person name="Kaul D."/>
            <person name="Muto C."/>
            <person name="Cheng S.J."/>
            <person name="Richter R.A."/>
            <person name="Bruno V.M."/>
            <person name="Liu G."/>
            <person name="Beyhan S."/>
            <person name="Sundermann A.J."/>
            <person name="Mounaud S."/>
            <person name="Pasculle A.W."/>
            <person name="Nierman W.C."/>
            <person name="Driscoll E."/>
            <person name="Cumbie R."/>
            <person name="Clancy C.J."/>
            <person name="Dupont C.L."/>
        </authorList>
    </citation>
    <scope>NUCLEOTIDE SEQUENCE</scope>
    <source>
        <strain evidence="7">GL11</strain>
    </source>
</reference>
<keyword evidence="3" id="KW-0862">Zinc</keyword>
<name>A0A9P6X0H5_RHIOR</name>
<organism evidence="7 8">
    <name type="scientific">Rhizopus oryzae</name>
    <name type="common">Mucormycosis agent</name>
    <name type="synonym">Rhizopus arrhizus var. delemar</name>
    <dbReference type="NCBI Taxonomy" id="64495"/>
    <lineage>
        <taxon>Eukaryota</taxon>
        <taxon>Fungi</taxon>
        <taxon>Fungi incertae sedis</taxon>
        <taxon>Mucoromycota</taxon>
        <taxon>Mucoromycotina</taxon>
        <taxon>Mucoromycetes</taxon>
        <taxon>Mucorales</taxon>
        <taxon>Mucorineae</taxon>
        <taxon>Rhizopodaceae</taxon>
        <taxon>Rhizopus</taxon>
    </lineage>
</organism>
<dbReference type="InterPro" id="IPR036420">
    <property type="entry name" value="BRCT_dom_sf"/>
</dbReference>
<feature type="domain" description="DBF4-type" evidence="6">
    <location>
        <begin position="538"/>
        <end position="587"/>
    </location>
</feature>
<gene>
    <name evidence="7" type="ORF">G6F64_010735</name>
</gene>
<evidence type="ECO:0000256" key="5">
    <source>
        <dbReference type="SAM" id="MobiDB-lite"/>
    </source>
</evidence>
<dbReference type="Proteomes" id="UP000716291">
    <property type="component" value="Unassembled WGS sequence"/>
</dbReference>
<keyword evidence="1" id="KW-0479">Metal-binding</keyword>
<dbReference type="Pfam" id="PF07535">
    <property type="entry name" value="zf-DBF"/>
    <property type="match status" value="1"/>
</dbReference>
<dbReference type="EMBL" id="JAANQT010002326">
    <property type="protein sequence ID" value="KAG1302666.1"/>
    <property type="molecule type" value="Genomic_DNA"/>
</dbReference>
<dbReference type="Pfam" id="PF08630">
    <property type="entry name" value="Dfp1_Him1_M"/>
    <property type="match status" value="1"/>
</dbReference>
<dbReference type="InterPro" id="IPR013939">
    <property type="entry name" value="Regulatory_Dfp1/Him1"/>
</dbReference>
<feature type="compositionally biased region" description="Basic and acidic residues" evidence="5">
    <location>
        <begin position="281"/>
        <end position="310"/>
    </location>
</feature>
<dbReference type="AlphaFoldDB" id="A0A9P6X0H5"/>
<dbReference type="FunFam" id="6.10.250.3410:FF:000001">
    <property type="entry name" value="Protein DBF4 homolog A"/>
    <property type="match status" value="1"/>
</dbReference>
<protein>
    <recommendedName>
        <fullName evidence="6">DBF4-type domain-containing protein</fullName>
    </recommendedName>
</protein>
<dbReference type="GO" id="GO:0003676">
    <property type="term" value="F:nucleic acid binding"/>
    <property type="evidence" value="ECO:0007669"/>
    <property type="project" value="InterPro"/>
</dbReference>
<evidence type="ECO:0000313" key="8">
    <source>
        <dbReference type="Proteomes" id="UP000716291"/>
    </source>
</evidence>